<dbReference type="Proteomes" id="UP000183185">
    <property type="component" value="Unassembled WGS sequence"/>
</dbReference>
<evidence type="ECO:0000313" key="3">
    <source>
        <dbReference type="Proteomes" id="UP000183185"/>
    </source>
</evidence>
<dbReference type="InterPro" id="IPR003765">
    <property type="entry name" value="NO3_reductase_chaperone_NarJ"/>
</dbReference>
<dbReference type="GO" id="GO:0051131">
    <property type="term" value="P:chaperone-mediated protein complex assembly"/>
    <property type="evidence" value="ECO:0007669"/>
    <property type="project" value="InterPro"/>
</dbReference>
<evidence type="ECO:0000313" key="2">
    <source>
        <dbReference type="EMBL" id="OJE46528.1"/>
    </source>
</evidence>
<name>A0AA44R7S5_9BACI</name>
<dbReference type="Gene3D" id="1.10.3480.10">
    <property type="entry name" value="TorD-like"/>
    <property type="match status" value="1"/>
</dbReference>
<sequence length="179" mass="20540">MKQSLQTAFSCSSFLLSYPELGWGEALTELQEEIEAIEAIEQKDVKAALTAFIKQALDKTNDQLIDCYVYTFDFGKKTNMYLTYMNTGEQRERGIELLELKQHYKKSGFEVTDKELPDYLPLLLEFFANADEQDSEPIMSKYKENIQALHVQLKEADSMYEPILAAILLAIDTWGVQTN</sequence>
<dbReference type="GO" id="GO:0051082">
    <property type="term" value="F:unfolded protein binding"/>
    <property type="evidence" value="ECO:0007669"/>
    <property type="project" value="InterPro"/>
</dbReference>
<dbReference type="RefSeq" id="WP_071745441.1">
    <property type="nucleotide sequence ID" value="NZ_MACH01000079.1"/>
</dbReference>
<reference evidence="2 3" key="1">
    <citation type="submission" date="2016-06" db="EMBL/GenBank/DDBJ databases">
        <title>First insights into the genetic diversity and population structure of in the Bacillus cereus group bacteria from diverse marine environments.</title>
        <authorList>
            <person name="Liu Y."/>
            <person name="Lai Q."/>
            <person name="Shao Z."/>
        </authorList>
    </citation>
    <scope>NUCLEOTIDE SEQUENCE [LARGE SCALE GENOMIC DNA]</scope>
    <source>
        <strain evidence="2 3">TD42</strain>
    </source>
</reference>
<dbReference type="AlphaFoldDB" id="A0AA44R7S5"/>
<comment type="caution">
    <text evidence="2">The sequence shown here is derived from an EMBL/GenBank/DDBJ whole genome shotgun (WGS) entry which is preliminary data.</text>
</comment>
<evidence type="ECO:0000256" key="1">
    <source>
        <dbReference type="ARBA" id="ARBA00023063"/>
    </source>
</evidence>
<proteinExistence type="predicted"/>
<dbReference type="NCBIfam" id="TIGR00684">
    <property type="entry name" value="narJ"/>
    <property type="match status" value="1"/>
</dbReference>
<dbReference type="SUPFAM" id="SSF89155">
    <property type="entry name" value="TorD-like"/>
    <property type="match status" value="1"/>
</dbReference>
<dbReference type="InterPro" id="IPR036411">
    <property type="entry name" value="TorD-like_sf"/>
</dbReference>
<dbReference type="GO" id="GO:0016530">
    <property type="term" value="F:metallochaperone activity"/>
    <property type="evidence" value="ECO:0007669"/>
    <property type="project" value="TreeGrafter"/>
</dbReference>
<dbReference type="PANTHER" id="PTHR43680">
    <property type="entry name" value="NITRATE REDUCTASE MOLYBDENUM COFACTOR ASSEMBLY CHAPERONE"/>
    <property type="match status" value="1"/>
</dbReference>
<keyword evidence="1" id="KW-0534">Nitrate assimilation</keyword>
<dbReference type="EMBL" id="MACH01000079">
    <property type="protein sequence ID" value="OJE46528.1"/>
    <property type="molecule type" value="Genomic_DNA"/>
</dbReference>
<dbReference type="PANTHER" id="PTHR43680:SF2">
    <property type="entry name" value="NITRATE REDUCTASE MOLYBDENUM COFACTOR ASSEMBLY CHAPERONE NARJ"/>
    <property type="match status" value="1"/>
</dbReference>
<dbReference type="Pfam" id="PF02613">
    <property type="entry name" value="Nitrate_red_del"/>
    <property type="match status" value="1"/>
</dbReference>
<dbReference type="FunFam" id="1.10.3480.10:FF:000004">
    <property type="entry name" value="Nitrate reductase molybdenum cofactor assembly chaperone"/>
    <property type="match status" value="1"/>
</dbReference>
<accession>A0AA44R7S5</accession>
<dbReference type="GO" id="GO:0042128">
    <property type="term" value="P:nitrate assimilation"/>
    <property type="evidence" value="ECO:0007669"/>
    <property type="project" value="UniProtKB-KW"/>
</dbReference>
<protein>
    <submittedName>
        <fullName evidence="2">Nitrate reductase molybdenum cofactor assembly chaperone</fullName>
    </submittedName>
</protein>
<organism evidence="2 3">
    <name type="scientific">Bacillus proteolyticus</name>
    <dbReference type="NCBI Taxonomy" id="2026192"/>
    <lineage>
        <taxon>Bacteria</taxon>
        <taxon>Bacillati</taxon>
        <taxon>Bacillota</taxon>
        <taxon>Bacilli</taxon>
        <taxon>Bacillales</taxon>
        <taxon>Bacillaceae</taxon>
        <taxon>Bacillus</taxon>
        <taxon>Bacillus cereus group</taxon>
    </lineage>
</organism>
<gene>
    <name evidence="2" type="ORF">BAQ49_05660</name>
</gene>
<dbReference type="InterPro" id="IPR020945">
    <property type="entry name" value="DMSO/NO3_reduct_chaperone"/>
</dbReference>